<protein>
    <submittedName>
        <fullName evidence="2">Uncharacterized protein</fullName>
    </submittedName>
</protein>
<dbReference type="Proteomes" id="UP000549911">
    <property type="component" value="Unassembled WGS sequence"/>
</dbReference>
<evidence type="ECO:0000313" key="2">
    <source>
        <dbReference type="EMBL" id="NYE36252.1"/>
    </source>
</evidence>
<sequence length="38" mass="4436">MTSGYVLCRVAHRAHQATDRDPSNRDRREGRMDAPRRP</sequence>
<feature type="region of interest" description="Disordered" evidence="1">
    <location>
        <begin position="1"/>
        <end position="38"/>
    </location>
</feature>
<feature type="compositionally biased region" description="Basic and acidic residues" evidence="1">
    <location>
        <begin position="16"/>
        <end position="38"/>
    </location>
</feature>
<gene>
    <name evidence="2" type="ORF">F4692_001356</name>
</gene>
<name>A0A7Y9KSB7_9ACTN</name>
<organism evidence="2 3">
    <name type="scientific">Nocardioides cavernae</name>
    <dbReference type="NCBI Taxonomy" id="1921566"/>
    <lineage>
        <taxon>Bacteria</taxon>
        <taxon>Bacillati</taxon>
        <taxon>Actinomycetota</taxon>
        <taxon>Actinomycetes</taxon>
        <taxon>Propionibacteriales</taxon>
        <taxon>Nocardioidaceae</taxon>
        <taxon>Nocardioides</taxon>
    </lineage>
</organism>
<evidence type="ECO:0000313" key="3">
    <source>
        <dbReference type="Proteomes" id="UP000549911"/>
    </source>
</evidence>
<reference evidence="2 3" key="2">
    <citation type="submission" date="2020-08" db="EMBL/GenBank/DDBJ databases">
        <title>The Agave Microbiome: Exploring the role of microbial communities in plant adaptations to desert environments.</title>
        <authorList>
            <person name="Partida-Martinez L.P."/>
        </authorList>
    </citation>
    <scope>NUCLEOTIDE SEQUENCE [LARGE SCALE GENOMIC DNA]</scope>
    <source>
        <strain evidence="2 3">AT2.17</strain>
    </source>
</reference>
<dbReference type="EMBL" id="JACCBW010000001">
    <property type="protein sequence ID" value="NYE36252.1"/>
    <property type="molecule type" value="Genomic_DNA"/>
</dbReference>
<comment type="caution">
    <text evidence="2">The sequence shown here is derived from an EMBL/GenBank/DDBJ whole genome shotgun (WGS) entry which is preliminary data.</text>
</comment>
<proteinExistence type="predicted"/>
<keyword evidence="3" id="KW-1185">Reference proteome</keyword>
<dbReference type="AlphaFoldDB" id="A0A7Y9KSB7"/>
<accession>A0A7Y9KSB7</accession>
<reference evidence="2 3" key="1">
    <citation type="submission" date="2020-07" db="EMBL/GenBank/DDBJ databases">
        <authorList>
            <person name="Partida-Martinez L."/>
            <person name="Huntemann M."/>
            <person name="Clum A."/>
            <person name="Wang J."/>
            <person name="Palaniappan K."/>
            <person name="Ritter S."/>
            <person name="Chen I.-M."/>
            <person name="Stamatis D."/>
            <person name="Reddy T."/>
            <person name="O'Malley R."/>
            <person name="Daum C."/>
            <person name="Shapiro N."/>
            <person name="Ivanova N."/>
            <person name="Kyrpides N."/>
            <person name="Woyke T."/>
        </authorList>
    </citation>
    <scope>NUCLEOTIDE SEQUENCE [LARGE SCALE GENOMIC DNA]</scope>
    <source>
        <strain evidence="2 3">AT2.17</strain>
    </source>
</reference>
<evidence type="ECO:0000256" key="1">
    <source>
        <dbReference type="SAM" id="MobiDB-lite"/>
    </source>
</evidence>